<dbReference type="Proteomes" id="UP001054889">
    <property type="component" value="Unassembled WGS sequence"/>
</dbReference>
<keyword evidence="8" id="KW-1185">Reference proteome</keyword>
<dbReference type="Pfam" id="PF00085">
    <property type="entry name" value="Thioredoxin"/>
    <property type="match status" value="1"/>
</dbReference>
<feature type="domain" description="Thioredoxin" evidence="6">
    <location>
        <begin position="46"/>
        <end position="189"/>
    </location>
</feature>
<evidence type="ECO:0000256" key="1">
    <source>
        <dbReference type="ARBA" id="ARBA00022448"/>
    </source>
</evidence>
<protein>
    <recommendedName>
        <fullName evidence="6">Thioredoxin domain-containing protein</fullName>
    </recommendedName>
</protein>
<dbReference type="NCBIfam" id="TIGR01068">
    <property type="entry name" value="thioredoxin"/>
    <property type="match status" value="1"/>
</dbReference>
<keyword evidence="2" id="KW-0809">Transit peptide</keyword>
<reference evidence="7" key="1">
    <citation type="journal article" date="2018" name="DNA Res.">
        <title>Multiple hybrid de novo genome assembly of finger millet, an orphan allotetraploid crop.</title>
        <authorList>
            <person name="Hatakeyama M."/>
            <person name="Aluri S."/>
            <person name="Balachadran M.T."/>
            <person name="Sivarajan S.R."/>
            <person name="Patrignani A."/>
            <person name="Gruter S."/>
            <person name="Poveda L."/>
            <person name="Shimizu-Inatsugi R."/>
            <person name="Baeten J."/>
            <person name="Francoijs K.J."/>
            <person name="Nataraja K.N."/>
            <person name="Reddy Y.A.N."/>
            <person name="Phadnis S."/>
            <person name="Ravikumar R.L."/>
            <person name="Schlapbach R."/>
            <person name="Sreeman S.M."/>
            <person name="Shimizu K.K."/>
        </authorList>
    </citation>
    <scope>NUCLEOTIDE SEQUENCE</scope>
</reference>
<dbReference type="SUPFAM" id="SSF52833">
    <property type="entry name" value="Thioredoxin-like"/>
    <property type="match status" value="1"/>
</dbReference>
<evidence type="ECO:0000256" key="2">
    <source>
        <dbReference type="ARBA" id="ARBA00022946"/>
    </source>
</evidence>
<dbReference type="CDD" id="cd02947">
    <property type="entry name" value="TRX_family"/>
    <property type="match status" value="1"/>
</dbReference>
<dbReference type="PROSITE" id="PS00194">
    <property type="entry name" value="THIOREDOXIN_1"/>
    <property type="match status" value="1"/>
</dbReference>
<evidence type="ECO:0000256" key="5">
    <source>
        <dbReference type="ARBA" id="ARBA00023284"/>
    </source>
</evidence>
<dbReference type="EMBL" id="BQKI01000009">
    <property type="protein sequence ID" value="GJN02253.1"/>
    <property type="molecule type" value="Genomic_DNA"/>
</dbReference>
<dbReference type="GO" id="GO:0015035">
    <property type="term" value="F:protein-disulfide reductase activity"/>
    <property type="evidence" value="ECO:0007669"/>
    <property type="project" value="InterPro"/>
</dbReference>
<evidence type="ECO:0000259" key="6">
    <source>
        <dbReference type="PROSITE" id="PS51352"/>
    </source>
</evidence>
<dbReference type="InterPro" id="IPR036249">
    <property type="entry name" value="Thioredoxin-like_sf"/>
</dbReference>
<dbReference type="GO" id="GO:0005737">
    <property type="term" value="C:cytoplasm"/>
    <property type="evidence" value="ECO:0007669"/>
    <property type="project" value="TreeGrafter"/>
</dbReference>
<evidence type="ECO:0000313" key="7">
    <source>
        <dbReference type="EMBL" id="GJN02253.1"/>
    </source>
</evidence>
<organism evidence="7 8">
    <name type="scientific">Eleusine coracana subsp. coracana</name>
    <dbReference type="NCBI Taxonomy" id="191504"/>
    <lineage>
        <taxon>Eukaryota</taxon>
        <taxon>Viridiplantae</taxon>
        <taxon>Streptophyta</taxon>
        <taxon>Embryophyta</taxon>
        <taxon>Tracheophyta</taxon>
        <taxon>Spermatophyta</taxon>
        <taxon>Magnoliopsida</taxon>
        <taxon>Liliopsida</taxon>
        <taxon>Poales</taxon>
        <taxon>Poaceae</taxon>
        <taxon>PACMAD clade</taxon>
        <taxon>Chloridoideae</taxon>
        <taxon>Cynodonteae</taxon>
        <taxon>Eleusininae</taxon>
        <taxon>Eleusine</taxon>
    </lineage>
</organism>
<dbReference type="PANTHER" id="PTHR45663:SF37">
    <property type="entry name" value="THIOREDOXIN M2, CHLOROPLASTIC"/>
    <property type="match status" value="1"/>
</dbReference>
<gene>
    <name evidence="7" type="primary">ga19585</name>
    <name evidence="7" type="ORF">PR202_ga19585</name>
</gene>
<accession>A0AAV5CVZ7</accession>
<dbReference type="PANTHER" id="PTHR45663">
    <property type="entry name" value="GEO12009P1"/>
    <property type="match status" value="1"/>
</dbReference>
<dbReference type="PRINTS" id="PR00421">
    <property type="entry name" value="THIOREDOXIN"/>
</dbReference>
<dbReference type="PROSITE" id="PS51352">
    <property type="entry name" value="THIOREDOXIN_2"/>
    <property type="match status" value="1"/>
</dbReference>
<comment type="caution">
    <text evidence="7">The sequence shown here is derived from an EMBL/GenBank/DDBJ whole genome shotgun (WGS) entry which is preliminary data.</text>
</comment>
<keyword evidence="3" id="KW-0249">Electron transport</keyword>
<keyword evidence="4" id="KW-1015">Disulfide bond</keyword>
<proteinExistence type="predicted"/>
<dbReference type="InterPro" id="IPR013766">
    <property type="entry name" value="Thioredoxin_domain"/>
</dbReference>
<evidence type="ECO:0000256" key="3">
    <source>
        <dbReference type="ARBA" id="ARBA00022982"/>
    </source>
</evidence>
<evidence type="ECO:0000313" key="8">
    <source>
        <dbReference type="Proteomes" id="UP001054889"/>
    </source>
</evidence>
<dbReference type="AlphaFoldDB" id="A0AAV5CVZ7"/>
<sequence length="189" mass="20401">MASALAVSVPVASAYAARRGSCAVPASSSRSLRSPPLRAAAGIFGSRLGRGRRAFVVRAVQGDAAIDVRYHVSITWCVLINYPFAVPNVSKSTWQSLVMESDLPVLVEFSASWCGPCKMIHPIVVKLSKEYEGKLKCFKLDTDESPDIASQYGVRSIPTMMIFKNGEKKDAVIGAVTESTLVTSIEKFV</sequence>
<name>A0AAV5CVZ7_ELECO</name>
<dbReference type="FunFam" id="3.40.30.10:FF:000001">
    <property type="entry name" value="Thioredoxin"/>
    <property type="match status" value="1"/>
</dbReference>
<reference evidence="7" key="2">
    <citation type="submission" date="2021-12" db="EMBL/GenBank/DDBJ databases">
        <title>Resequencing data analysis of finger millet.</title>
        <authorList>
            <person name="Hatakeyama M."/>
            <person name="Aluri S."/>
            <person name="Balachadran M.T."/>
            <person name="Sivarajan S.R."/>
            <person name="Poveda L."/>
            <person name="Shimizu-Inatsugi R."/>
            <person name="Schlapbach R."/>
            <person name="Sreeman S.M."/>
            <person name="Shimizu K.K."/>
        </authorList>
    </citation>
    <scope>NUCLEOTIDE SEQUENCE</scope>
</reference>
<evidence type="ECO:0000256" key="4">
    <source>
        <dbReference type="ARBA" id="ARBA00023157"/>
    </source>
</evidence>
<keyword evidence="5" id="KW-0676">Redox-active center</keyword>
<dbReference type="InterPro" id="IPR017937">
    <property type="entry name" value="Thioredoxin_CS"/>
</dbReference>
<dbReference type="InterPro" id="IPR005746">
    <property type="entry name" value="Thioredoxin"/>
</dbReference>
<dbReference type="Gene3D" id="3.40.30.10">
    <property type="entry name" value="Glutaredoxin"/>
    <property type="match status" value="1"/>
</dbReference>
<keyword evidence="1" id="KW-0813">Transport</keyword>